<gene>
    <name evidence="1" type="ORF">JMUB3936_1341</name>
</gene>
<dbReference type="RefSeq" id="WP_147003779.1">
    <property type="nucleotide sequence ID" value="NZ_AP019841.1"/>
</dbReference>
<sequence>MDKILIKKNRRKQNEKRIKKIEKFVKQNCGNFAYDEEIGTKEIKELKGLTIISEYRGWDQKYGEPAFETKIFNKAGIELAYKEFLPVFSYEEFVGNDDWYIF</sequence>
<dbReference type="Proteomes" id="UP000321944">
    <property type="component" value="Chromosome"/>
</dbReference>
<accession>A0A510KUY2</accession>
<name>A0A510KUY2_9FUSO</name>
<organism evidence="1 2">
    <name type="scientific">Leptotrichia wadei</name>
    <dbReference type="NCBI Taxonomy" id="157687"/>
    <lineage>
        <taxon>Bacteria</taxon>
        <taxon>Fusobacteriati</taxon>
        <taxon>Fusobacteriota</taxon>
        <taxon>Fusobacteriia</taxon>
        <taxon>Fusobacteriales</taxon>
        <taxon>Leptotrichiaceae</taxon>
        <taxon>Leptotrichia</taxon>
    </lineage>
</organism>
<dbReference type="EMBL" id="AP019841">
    <property type="protein sequence ID" value="BBM55057.1"/>
    <property type="molecule type" value="Genomic_DNA"/>
</dbReference>
<dbReference type="AlphaFoldDB" id="A0A510KUY2"/>
<protein>
    <submittedName>
        <fullName evidence="1">Uncharacterized protein</fullName>
    </submittedName>
</protein>
<reference evidence="1 2" key="1">
    <citation type="submission" date="2019-07" db="EMBL/GenBank/DDBJ databases">
        <title>Complete Genome Sequence of Leptotrichia wadei Strain JMUB3936.</title>
        <authorList>
            <person name="Watanabe S."/>
            <person name="Cui L."/>
        </authorList>
    </citation>
    <scope>NUCLEOTIDE SEQUENCE [LARGE SCALE GENOMIC DNA]</scope>
    <source>
        <strain evidence="1 2">JMUB3936</strain>
    </source>
</reference>
<proteinExistence type="predicted"/>
<evidence type="ECO:0000313" key="1">
    <source>
        <dbReference type="EMBL" id="BBM55057.1"/>
    </source>
</evidence>
<evidence type="ECO:0000313" key="2">
    <source>
        <dbReference type="Proteomes" id="UP000321944"/>
    </source>
</evidence>